<dbReference type="GeneID" id="91097071"/>
<evidence type="ECO:0000313" key="2">
    <source>
        <dbReference type="EMBL" id="WWC91456.1"/>
    </source>
</evidence>
<feature type="region of interest" description="Disordered" evidence="1">
    <location>
        <begin position="1"/>
        <end position="24"/>
    </location>
</feature>
<evidence type="ECO:0000313" key="3">
    <source>
        <dbReference type="Proteomes" id="UP001355207"/>
    </source>
</evidence>
<organism evidence="2 3">
    <name type="scientific">Kwoniella dendrophila CBS 6074</name>
    <dbReference type="NCBI Taxonomy" id="1295534"/>
    <lineage>
        <taxon>Eukaryota</taxon>
        <taxon>Fungi</taxon>
        <taxon>Dikarya</taxon>
        <taxon>Basidiomycota</taxon>
        <taxon>Agaricomycotina</taxon>
        <taxon>Tremellomycetes</taxon>
        <taxon>Tremellales</taxon>
        <taxon>Cryptococcaceae</taxon>
        <taxon>Kwoniella</taxon>
    </lineage>
</organism>
<dbReference type="RefSeq" id="XP_066078218.1">
    <property type="nucleotide sequence ID" value="XM_066222121.1"/>
</dbReference>
<keyword evidence="3" id="KW-1185">Reference proteome</keyword>
<dbReference type="Proteomes" id="UP001355207">
    <property type="component" value="Chromosome 8"/>
</dbReference>
<dbReference type="AlphaFoldDB" id="A0AAX4K159"/>
<gene>
    <name evidence="2" type="ORF">L201_006402</name>
</gene>
<accession>A0AAX4K159</accession>
<reference evidence="2 3" key="1">
    <citation type="submission" date="2024-01" db="EMBL/GenBank/DDBJ databases">
        <title>Comparative genomics of Cryptococcus and Kwoniella reveals pathogenesis evolution and contrasting modes of karyotype evolution via chromosome fusion or intercentromeric recombination.</title>
        <authorList>
            <person name="Coelho M.A."/>
            <person name="David-Palma M."/>
            <person name="Shea T."/>
            <person name="Bowers K."/>
            <person name="McGinley-Smith S."/>
            <person name="Mohammad A.W."/>
            <person name="Gnirke A."/>
            <person name="Yurkov A.M."/>
            <person name="Nowrousian M."/>
            <person name="Sun S."/>
            <person name="Cuomo C.A."/>
            <person name="Heitman J."/>
        </authorList>
    </citation>
    <scope>NUCLEOTIDE SEQUENCE [LARGE SCALE GENOMIC DNA]</scope>
    <source>
        <strain evidence="2 3">CBS 6074</strain>
    </source>
</reference>
<evidence type="ECO:0000256" key="1">
    <source>
        <dbReference type="SAM" id="MobiDB-lite"/>
    </source>
</evidence>
<feature type="compositionally biased region" description="Polar residues" evidence="1">
    <location>
        <begin position="1"/>
        <end position="11"/>
    </location>
</feature>
<feature type="compositionally biased region" description="Basic residues" evidence="1">
    <location>
        <begin position="14"/>
        <end position="23"/>
    </location>
</feature>
<dbReference type="EMBL" id="CP144105">
    <property type="protein sequence ID" value="WWC91456.1"/>
    <property type="molecule type" value="Genomic_DNA"/>
</dbReference>
<name>A0AAX4K159_9TREE</name>
<protein>
    <submittedName>
        <fullName evidence="2">Uncharacterized protein</fullName>
    </submittedName>
</protein>
<sequence length="93" mass="11243">MGNDQSTTAATSRPKPKKQKRIKSKDFKILALYKPPEYREYQDNVPWRRGQELHSERLRRQLDEIDSMRLGQFRVRRRQVEEREGEILPPYSK</sequence>
<proteinExistence type="predicted"/>